<evidence type="ECO:0000313" key="7">
    <source>
        <dbReference type="EMBL" id="OUS42402.1"/>
    </source>
</evidence>
<feature type="region of interest" description="Disordered" evidence="5">
    <location>
        <begin position="1"/>
        <end position="48"/>
    </location>
</feature>
<dbReference type="GO" id="GO:0008173">
    <property type="term" value="F:RNA methyltransferase activity"/>
    <property type="evidence" value="ECO:0007669"/>
    <property type="project" value="InterPro"/>
</dbReference>
<evidence type="ECO:0000256" key="5">
    <source>
        <dbReference type="SAM" id="MobiDB-lite"/>
    </source>
</evidence>
<feature type="domain" description="tRNA/rRNA methyltransferase SpoU type" evidence="6">
    <location>
        <begin position="141"/>
        <end position="268"/>
    </location>
</feature>
<dbReference type="PANTHER" id="PTHR42786">
    <property type="entry name" value="TRNA/RRNA METHYLTRANSFERASE"/>
    <property type="match status" value="1"/>
</dbReference>
<accession>A0A1Y5I5G3</accession>
<keyword evidence="4" id="KW-0949">S-adenosyl-L-methionine</keyword>
<evidence type="ECO:0000256" key="2">
    <source>
        <dbReference type="ARBA" id="ARBA00022603"/>
    </source>
</evidence>
<evidence type="ECO:0000259" key="6">
    <source>
        <dbReference type="Pfam" id="PF00588"/>
    </source>
</evidence>
<gene>
    <name evidence="7" type="ORF">BE221DRAFT_103021</name>
</gene>
<dbReference type="InterPro" id="IPR001537">
    <property type="entry name" value="SpoU_MeTrfase"/>
</dbReference>
<name>A0A1Y5I5G3_OSTTA</name>
<sequence>MRAVDAVARRGAPARPRARRARSNPSSARNGAESTTRRSLTSNDPRWVEDVREQRPELENVRFVLCAPQGAANVGACARAMQNFGVYELKLCEVGPNVLERDDAGETAATRGTESDAERILDEASEGEGKTPERAANQTLPLSAEALRYACAADWMLEDAERCADVEAALAGCTFVLATTARPRTGTPLMTAREAAKKVAEEAKRGKVAVLFGNERTGLTNEELAWASAAVVVPTAGAGKLCRKSLKYTGATGPTSLNLSHAVGIIAYEIFMACSGDDASSSPEASSTSSEPQKLLTAEEKITLRNELVAARRALDVLDADVDRASPSKTSNEDEDEDVLRKREAKAFERVLAAAPVHRSDAAALFQLSRRVSAIRRGSAVANGVGEGILDATIVESIRELVVERGADAPAPTVRNCRNHIRERLGVSLTNREIERARARATSTSTSTDI</sequence>
<dbReference type="Gene3D" id="3.40.1280.10">
    <property type="match status" value="1"/>
</dbReference>
<organism evidence="7">
    <name type="scientific">Ostreococcus tauri</name>
    <name type="common">Marine green alga</name>
    <dbReference type="NCBI Taxonomy" id="70448"/>
    <lineage>
        <taxon>Eukaryota</taxon>
        <taxon>Viridiplantae</taxon>
        <taxon>Chlorophyta</taxon>
        <taxon>Mamiellophyceae</taxon>
        <taxon>Mamiellales</taxon>
        <taxon>Bathycoccaceae</taxon>
        <taxon>Ostreococcus</taxon>
    </lineage>
</organism>
<protein>
    <recommendedName>
        <fullName evidence="6">tRNA/rRNA methyltransferase SpoU type domain-containing protein</fullName>
    </recommendedName>
</protein>
<dbReference type="CDD" id="cd18093">
    <property type="entry name" value="SpoU-like_TrmJ"/>
    <property type="match status" value="1"/>
</dbReference>
<dbReference type="GO" id="GO:0003723">
    <property type="term" value="F:RNA binding"/>
    <property type="evidence" value="ECO:0007669"/>
    <property type="project" value="InterPro"/>
</dbReference>
<dbReference type="SUPFAM" id="SSF75217">
    <property type="entry name" value="alpha/beta knot"/>
    <property type="match status" value="1"/>
</dbReference>
<dbReference type="InterPro" id="IPR029028">
    <property type="entry name" value="Alpha/beta_knot_MTases"/>
</dbReference>
<evidence type="ECO:0000256" key="3">
    <source>
        <dbReference type="ARBA" id="ARBA00022679"/>
    </source>
</evidence>
<dbReference type="InterPro" id="IPR029026">
    <property type="entry name" value="tRNA_m1G_MTases_N"/>
</dbReference>
<evidence type="ECO:0000256" key="1">
    <source>
        <dbReference type="ARBA" id="ARBA00007228"/>
    </source>
</evidence>
<evidence type="ECO:0000256" key="4">
    <source>
        <dbReference type="ARBA" id="ARBA00022691"/>
    </source>
</evidence>
<keyword evidence="3" id="KW-0808">Transferase</keyword>
<dbReference type="Pfam" id="PF00588">
    <property type="entry name" value="SpoU_methylase"/>
    <property type="match status" value="1"/>
</dbReference>
<dbReference type="AlphaFoldDB" id="A0A1Y5I5G3"/>
<feature type="compositionally biased region" description="Low complexity" evidence="5">
    <location>
        <begin position="1"/>
        <end position="15"/>
    </location>
</feature>
<feature type="compositionally biased region" description="Polar residues" evidence="5">
    <location>
        <begin position="33"/>
        <end position="44"/>
    </location>
</feature>
<reference evidence="7" key="1">
    <citation type="submission" date="2017-04" db="EMBL/GenBank/DDBJ databases">
        <title>Population genomics of picophytoplankton unveils novel chromosome hypervariability.</title>
        <authorList>
            <consortium name="DOE Joint Genome Institute"/>
            <person name="Blanc-Mathieu R."/>
            <person name="Krasovec M."/>
            <person name="Hebrard M."/>
            <person name="Yau S."/>
            <person name="Desgranges E."/>
            <person name="Martin J."/>
            <person name="Schackwitz W."/>
            <person name="Kuo A."/>
            <person name="Salin G."/>
            <person name="Donnadieu C."/>
            <person name="Desdevises Y."/>
            <person name="Sanchez-Ferandin S."/>
            <person name="Moreau H."/>
            <person name="Rivals E."/>
            <person name="Grigoriev I.V."/>
            <person name="Grimsley N."/>
            <person name="Eyre-Walker A."/>
            <person name="Piganeau G."/>
        </authorList>
    </citation>
    <scope>NUCLEOTIDE SEQUENCE [LARGE SCALE GENOMIC DNA]</scope>
    <source>
        <strain evidence="7">RCC 1115</strain>
    </source>
</reference>
<dbReference type="GO" id="GO:0005829">
    <property type="term" value="C:cytosol"/>
    <property type="evidence" value="ECO:0007669"/>
    <property type="project" value="TreeGrafter"/>
</dbReference>
<dbReference type="PANTHER" id="PTHR42786:SF2">
    <property type="entry name" value="TRNA (CYTIDINE_URIDINE-2'-O-)-METHYLTRANSFERASE TRMJ"/>
    <property type="match status" value="1"/>
</dbReference>
<feature type="compositionally biased region" description="Low complexity" evidence="5">
    <location>
        <begin position="23"/>
        <end position="32"/>
    </location>
</feature>
<comment type="similarity">
    <text evidence="1">Belongs to the class IV-like SAM-binding methyltransferase superfamily. RNA methyltransferase TrmH family.</text>
</comment>
<keyword evidence="2" id="KW-0489">Methyltransferase</keyword>
<proteinExistence type="inferred from homology"/>
<dbReference type="eggNOG" id="ENOG502S962">
    <property type="taxonomic scope" value="Eukaryota"/>
</dbReference>
<dbReference type="Proteomes" id="UP000195557">
    <property type="component" value="Unassembled WGS sequence"/>
</dbReference>
<dbReference type="EMBL" id="KZ155838">
    <property type="protein sequence ID" value="OUS42402.1"/>
    <property type="molecule type" value="Genomic_DNA"/>
</dbReference>
<dbReference type="GO" id="GO:0002128">
    <property type="term" value="P:tRNA nucleoside ribose methylation"/>
    <property type="evidence" value="ECO:0007669"/>
    <property type="project" value="TreeGrafter"/>
</dbReference>
<dbReference type="InterPro" id="IPR004384">
    <property type="entry name" value="RNA_MeTrfase_TrmJ/LasT"/>
</dbReference>